<dbReference type="SUPFAM" id="SSF54292">
    <property type="entry name" value="2Fe-2S ferredoxin-like"/>
    <property type="match status" value="1"/>
</dbReference>
<dbReference type="CDD" id="cd00207">
    <property type="entry name" value="fer2"/>
    <property type="match status" value="1"/>
</dbReference>
<dbReference type="InterPro" id="IPR012675">
    <property type="entry name" value="Beta-grasp_dom_sf"/>
</dbReference>
<dbReference type="InterPro" id="IPR042259">
    <property type="entry name" value="Raco-like_middle_sf"/>
</dbReference>
<dbReference type="GO" id="GO:0051536">
    <property type="term" value="F:iron-sulfur cluster binding"/>
    <property type="evidence" value="ECO:0007669"/>
    <property type="project" value="InterPro"/>
</dbReference>
<dbReference type="InterPro" id="IPR027980">
    <property type="entry name" value="RACo_C"/>
</dbReference>
<dbReference type="PANTHER" id="PTHR42895">
    <property type="entry name" value="IRON-SULFUR CLUSTER-BINDING PROTEIN-RELATED"/>
    <property type="match status" value="1"/>
</dbReference>
<dbReference type="Proteomes" id="UP000607645">
    <property type="component" value="Unassembled WGS sequence"/>
</dbReference>
<dbReference type="InterPro" id="IPR036010">
    <property type="entry name" value="2Fe-2S_ferredoxin-like_sf"/>
</dbReference>
<organism evidence="2 3">
    <name type="scientific">Lawsonibacter faecis</name>
    <dbReference type="NCBI Taxonomy" id="2763052"/>
    <lineage>
        <taxon>Bacteria</taxon>
        <taxon>Bacillati</taxon>
        <taxon>Bacillota</taxon>
        <taxon>Clostridia</taxon>
        <taxon>Eubacteriales</taxon>
        <taxon>Oscillospiraceae</taxon>
        <taxon>Lawsonibacter</taxon>
    </lineage>
</organism>
<dbReference type="Gene3D" id="3.30.420.480">
    <property type="entry name" value="Domain of unknown function (DUF4445)"/>
    <property type="match status" value="1"/>
</dbReference>
<dbReference type="Pfam" id="PF17651">
    <property type="entry name" value="Raco_middle"/>
    <property type="match status" value="1"/>
</dbReference>
<dbReference type="AlphaFoldDB" id="A0A8J6MD81"/>
<keyword evidence="3" id="KW-1185">Reference proteome</keyword>
<evidence type="ECO:0000313" key="2">
    <source>
        <dbReference type="EMBL" id="MBC5737855.1"/>
    </source>
</evidence>
<feature type="domain" description="2Fe-2S ferredoxin-type" evidence="1">
    <location>
        <begin position="2"/>
        <end position="77"/>
    </location>
</feature>
<comment type="caution">
    <text evidence="2">The sequence shown here is derived from an EMBL/GenBank/DDBJ whole genome shotgun (WGS) entry which is preliminary data.</text>
</comment>
<evidence type="ECO:0000313" key="3">
    <source>
        <dbReference type="Proteomes" id="UP000607645"/>
    </source>
</evidence>
<gene>
    <name evidence="2" type="ORF">H8S62_12640</name>
</gene>
<dbReference type="InterPro" id="IPR052911">
    <property type="entry name" value="Corrinoid_activation_enz"/>
</dbReference>
<reference evidence="2" key="1">
    <citation type="submission" date="2020-08" db="EMBL/GenBank/DDBJ databases">
        <title>Genome public.</title>
        <authorList>
            <person name="Liu C."/>
            <person name="Sun Q."/>
        </authorList>
    </citation>
    <scope>NUCLEOTIDE SEQUENCE</scope>
    <source>
        <strain evidence="2">NSJ-52</strain>
    </source>
</reference>
<dbReference type="Pfam" id="PF00111">
    <property type="entry name" value="Fer2"/>
    <property type="match status" value="1"/>
</dbReference>
<name>A0A8J6MD81_9FIRM</name>
<protein>
    <submittedName>
        <fullName evidence="2">DUF4445 domain-containing protein</fullName>
    </submittedName>
</protein>
<dbReference type="EMBL" id="JACOPQ010000010">
    <property type="protein sequence ID" value="MBC5737855.1"/>
    <property type="molecule type" value="Genomic_DNA"/>
</dbReference>
<dbReference type="PROSITE" id="PS51085">
    <property type="entry name" value="2FE2S_FER_2"/>
    <property type="match status" value="1"/>
</dbReference>
<sequence length="578" mass="60507">MYHIKLVNQGVTHKAGGGETLAQACADAGFPLDLVCGGRGTCGKCAVVVESGGTRETVLACRTIVDRDMAVYLEETQLSRAAAIITEGRTAHKLALSPAVSKRCFTRGELMPGHCGAYLETGSPALLRSFSRLIADHSVGEITFVSYRGEVVAVEAGDTTSMLYGGAIDIGTTSVVLYAYDLNSGKLLRTESTLNGQIVRGADVISRILHTQQAEDGLDELTGHIRDTVNGLLAAAESDIPGYRAHLYHLVLCGNSTMQHLFLGLDPSGLAADPFVNVTAGLVRCAGAEVGMDMAAGGRVDFLPLLGGFVGADTASVLLTLPVDERRCLMVDLGTNGEIAAGGGGSYKVASTACGPALEGGNIACGMRGMDGAIEKISIDGDALSFRVIGGGEAKGLCGSAIIDAVAELRSAGVIDESGRLLPADEFRAAHPGSTLDQYLGEAGEYNPAFFFTRGEQSVYLAQHDVRQIQLAKSSIYSGCVALLEASGLALEDLDALYLAGAFGNYIDVDHALEIGLLPPIPRERIVSIGNGAGQGVQLCLLDSAQLDRCQALPASIEHLELATSPRFMEEYIMNMNF</sequence>
<proteinExistence type="predicted"/>
<dbReference type="InterPro" id="IPR001041">
    <property type="entry name" value="2Fe-2S_ferredoxin-type"/>
</dbReference>
<dbReference type="Pfam" id="PF14574">
    <property type="entry name" value="RACo_C_ter"/>
    <property type="match status" value="1"/>
</dbReference>
<dbReference type="RefSeq" id="WP_186919664.1">
    <property type="nucleotide sequence ID" value="NZ_JACOPQ010000010.1"/>
</dbReference>
<dbReference type="PANTHER" id="PTHR42895:SF2">
    <property type="entry name" value="IRON-SULFUR CLUSTER PROTEIN"/>
    <property type="match status" value="1"/>
</dbReference>
<evidence type="ECO:0000259" key="1">
    <source>
        <dbReference type="PROSITE" id="PS51085"/>
    </source>
</evidence>
<accession>A0A8J6MD81</accession>
<dbReference type="InterPro" id="IPR041414">
    <property type="entry name" value="Raco-like_middle"/>
</dbReference>
<dbReference type="Gene3D" id="3.10.20.30">
    <property type="match status" value="1"/>
</dbReference>